<name>A0A833RYE7_PHYIN</name>
<reference evidence="1" key="1">
    <citation type="submission" date="2020-04" db="EMBL/GenBank/DDBJ databases">
        <title>Hybrid Assembly of Korean Phytophthora infestans isolates.</title>
        <authorList>
            <person name="Prokchorchik M."/>
            <person name="Lee Y."/>
            <person name="Seo J."/>
            <person name="Cho J.-H."/>
            <person name="Park Y.-E."/>
            <person name="Jang D.-C."/>
            <person name="Im J.-S."/>
            <person name="Choi J.-G."/>
            <person name="Park H.-J."/>
            <person name="Lee G.-B."/>
            <person name="Lee Y.-G."/>
            <person name="Hong S.-Y."/>
            <person name="Cho K."/>
            <person name="Sohn K.H."/>
        </authorList>
    </citation>
    <scope>NUCLEOTIDE SEQUENCE</scope>
    <source>
        <strain evidence="1">KR_1_A1</strain>
    </source>
</reference>
<keyword evidence="2" id="KW-1185">Reference proteome</keyword>
<dbReference type="EMBL" id="WSZM01001007">
    <property type="protein sequence ID" value="KAF4028621.1"/>
    <property type="molecule type" value="Genomic_DNA"/>
</dbReference>
<evidence type="ECO:0000313" key="2">
    <source>
        <dbReference type="Proteomes" id="UP000602510"/>
    </source>
</evidence>
<proteinExistence type="predicted"/>
<dbReference type="Proteomes" id="UP000602510">
    <property type="component" value="Unassembled WGS sequence"/>
</dbReference>
<sequence length="95" mass="10604">MWVSQVDVLDTHLSDHKGIILHIRSPTNPIRIVKPARAYPVPPYADYLIKAAIAGQLDAYQDWIAEADKPSAIDVAKAWDLTKVRIVIACETAKR</sequence>
<dbReference type="AlphaFoldDB" id="A0A833RYE7"/>
<accession>A0A833RYE7</accession>
<evidence type="ECO:0000313" key="1">
    <source>
        <dbReference type="EMBL" id="KAF4028621.1"/>
    </source>
</evidence>
<protein>
    <submittedName>
        <fullName evidence="1">Uncharacterized protein</fullName>
    </submittedName>
</protein>
<organism evidence="1 2">
    <name type="scientific">Phytophthora infestans</name>
    <name type="common">Potato late blight agent</name>
    <name type="synonym">Botrytis infestans</name>
    <dbReference type="NCBI Taxonomy" id="4787"/>
    <lineage>
        <taxon>Eukaryota</taxon>
        <taxon>Sar</taxon>
        <taxon>Stramenopiles</taxon>
        <taxon>Oomycota</taxon>
        <taxon>Peronosporomycetes</taxon>
        <taxon>Peronosporales</taxon>
        <taxon>Peronosporaceae</taxon>
        <taxon>Phytophthora</taxon>
    </lineage>
</organism>
<comment type="caution">
    <text evidence="1">The sequence shown here is derived from an EMBL/GenBank/DDBJ whole genome shotgun (WGS) entry which is preliminary data.</text>
</comment>
<gene>
    <name evidence="1" type="ORF">GN244_ATG19689</name>
</gene>